<organism evidence="6 7">
    <name type="scientific">Pseudomicrostroma glucosiphilum</name>
    <dbReference type="NCBI Taxonomy" id="1684307"/>
    <lineage>
        <taxon>Eukaryota</taxon>
        <taxon>Fungi</taxon>
        <taxon>Dikarya</taxon>
        <taxon>Basidiomycota</taxon>
        <taxon>Ustilaginomycotina</taxon>
        <taxon>Exobasidiomycetes</taxon>
        <taxon>Microstromatales</taxon>
        <taxon>Microstromatales incertae sedis</taxon>
        <taxon>Pseudomicrostroma</taxon>
    </lineage>
</organism>
<gene>
    <name evidence="6" type="ORF">BCV69DRAFT_280606</name>
</gene>
<dbReference type="OrthoDB" id="361383at2759"/>
<dbReference type="SUPFAM" id="SSF52080">
    <property type="entry name" value="Ribosomal proteins L15p and L18e"/>
    <property type="match status" value="1"/>
</dbReference>
<dbReference type="GO" id="GO:0006412">
    <property type="term" value="P:translation"/>
    <property type="evidence" value="ECO:0007669"/>
    <property type="project" value="InterPro"/>
</dbReference>
<dbReference type="InterPro" id="IPR036227">
    <property type="entry name" value="Ribosomal_uL15/eL18_sf"/>
</dbReference>
<dbReference type="Gene3D" id="3.100.10.10">
    <property type="match status" value="1"/>
</dbReference>
<dbReference type="HAMAP" id="MF_01341">
    <property type="entry name" value="Ribosomal_uL15"/>
    <property type="match status" value="1"/>
</dbReference>
<sequence>MTIAQPTRVARTIIRPAFQSPALRAPTSSPADSRSYASAAPSSYSIGSLSPAQPKKTMKRVGRGPSSGRGGTATRGHKGQRARAGNGKPTPGFEGGQTPIMRRYPKRGFVNAFAHRTVPLNIERLQDWIDQGRIDPSKPITAKELYETRCVHSLGDGGVKLLGEGSKTLRQPLTLIVSRASATAIRAVEAAGGSITCKFYTPLTLRALVKPEKWLLQGKMPPNEPLPVGKRDLLYYSDIRNRGYLAKLHLTGTLALI</sequence>
<comment type="similarity">
    <text evidence="1">Belongs to the universal ribosomal protein uL15 family.</text>
</comment>
<dbReference type="Pfam" id="PF00828">
    <property type="entry name" value="Ribosomal_L27A"/>
    <property type="match status" value="1"/>
</dbReference>
<dbReference type="EMBL" id="KZ819322">
    <property type="protein sequence ID" value="PWN22988.1"/>
    <property type="molecule type" value="Genomic_DNA"/>
</dbReference>
<keyword evidence="3" id="KW-0687">Ribonucleoprotein</keyword>
<dbReference type="GO" id="GO:0003735">
    <property type="term" value="F:structural constituent of ribosome"/>
    <property type="evidence" value="ECO:0007669"/>
    <property type="project" value="InterPro"/>
</dbReference>
<dbReference type="InterPro" id="IPR030878">
    <property type="entry name" value="Ribosomal_uL15"/>
</dbReference>
<feature type="region of interest" description="Disordered" evidence="4">
    <location>
        <begin position="21"/>
        <end position="100"/>
    </location>
</feature>
<evidence type="ECO:0000313" key="7">
    <source>
        <dbReference type="Proteomes" id="UP000245942"/>
    </source>
</evidence>
<evidence type="ECO:0000256" key="1">
    <source>
        <dbReference type="ARBA" id="ARBA00007320"/>
    </source>
</evidence>
<dbReference type="Proteomes" id="UP000245942">
    <property type="component" value="Unassembled WGS sequence"/>
</dbReference>
<evidence type="ECO:0000256" key="3">
    <source>
        <dbReference type="ARBA" id="ARBA00023274"/>
    </source>
</evidence>
<keyword evidence="7" id="KW-1185">Reference proteome</keyword>
<feature type="domain" description="Large ribosomal subunit protein uL15/eL18" evidence="5">
    <location>
        <begin position="119"/>
        <end position="196"/>
    </location>
</feature>
<dbReference type="NCBIfam" id="TIGR01071">
    <property type="entry name" value="rplO_bact"/>
    <property type="match status" value="1"/>
</dbReference>
<dbReference type="GeneID" id="37013407"/>
<evidence type="ECO:0000313" key="6">
    <source>
        <dbReference type="EMBL" id="PWN22988.1"/>
    </source>
</evidence>
<evidence type="ECO:0000256" key="2">
    <source>
        <dbReference type="ARBA" id="ARBA00022980"/>
    </source>
</evidence>
<dbReference type="RefSeq" id="XP_025350148.1">
    <property type="nucleotide sequence ID" value="XM_025491673.1"/>
</dbReference>
<dbReference type="AlphaFoldDB" id="A0A316UDL9"/>
<protein>
    <submittedName>
        <fullName evidence="6">Ribosomal protein L15</fullName>
    </submittedName>
</protein>
<dbReference type="InterPro" id="IPR021131">
    <property type="entry name" value="Ribosomal_uL15/eL18"/>
</dbReference>
<accession>A0A316UDL9</accession>
<reference evidence="6 7" key="1">
    <citation type="journal article" date="2018" name="Mol. Biol. Evol.">
        <title>Broad Genomic Sampling Reveals a Smut Pathogenic Ancestry of the Fungal Clade Ustilaginomycotina.</title>
        <authorList>
            <person name="Kijpornyongpan T."/>
            <person name="Mondo S.J."/>
            <person name="Barry K."/>
            <person name="Sandor L."/>
            <person name="Lee J."/>
            <person name="Lipzen A."/>
            <person name="Pangilinan J."/>
            <person name="LaButti K."/>
            <person name="Hainaut M."/>
            <person name="Henrissat B."/>
            <person name="Grigoriev I.V."/>
            <person name="Spatafora J.W."/>
            <person name="Aime M.C."/>
        </authorList>
    </citation>
    <scope>NUCLEOTIDE SEQUENCE [LARGE SCALE GENOMIC DNA]</scope>
    <source>
        <strain evidence="6 7">MCA 4718</strain>
    </source>
</reference>
<dbReference type="PANTHER" id="PTHR12934:SF11">
    <property type="entry name" value="LARGE RIBOSOMAL SUBUNIT PROTEIN UL15M"/>
    <property type="match status" value="1"/>
</dbReference>
<dbReference type="PANTHER" id="PTHR12934">
    <property type="entry name" value="50S RIBOSOMAL PROTEIN L15"/>
    <property type="match status" value="1"/>
</dbReference>
<evidence type="ECO:0000256" key="4">
    <source>
        <dbReference type="SAM" id="MobiDB-lite"/>
    </source>
</evidence>
<dbReference type="STRING" id="1684307.A0A316UDL9"/>
<name>A0A316UDL9_9BASI</name>
<dbReference type="InterPro" id="IPR005749">
    <property type="entry name" value="Ribosomal_uL15_bac-type"/>
</dbReference>
<evidence type="ECO:0000259" key="5">
    <source>
        <dbReference type="Pfam" id="PF00828"/>
    </source>
</evidence>
<feature type="compositionally biased region" description="Low complexity" evidence="4">
    <location>
        <begin position="28"/>
        <end position="52"/>
    </location>
</feature>
<dbReference type="GO" id="GO:0005762">
    <property type="term" value="C:mitochondrial large ribosomal subunit"/>
    <property type="evidence" value="ECO:0007669"/>
    <property type="project" value="TreeGrafter"/>
</dbReference>
<proteinExistence type="inferred from homology"/>
<keyword evidence="2 6" id="KW-0689">Ribosomal protein</keyword>